<dbReference type="AlphaFoldDB" id="M4BNF8"/>
<accession>M4BNF8</accession>
<evidence type="ECO:0000256" key="1">
    <source>
        <dbReference type="SAM" id="MobiDB-lite"/>
    </source>
</evidence>
<reference evidence="3" key="1">
    <citation type="journal article" date="2010" name="Science">
        <title>Signatures of adaptation to obligate biotrophy in the Hyaloperonospora arabidopsidis genome.</title>
        <authorList>
            <person name="Baxter L."/>
            <person name="Tripathy S."/>
            <person name="Ishaque N."/>
            <person name="Boot N."/>
            <person name="Cabral A."/>
            <person name="Kemen E."/>
            <person name="Thines M."/>
            <person name="Ah-Fong A."/>
            <person name="Anderson R."/>
            <person name="Badejoko W."/>
            <person name="Bittner-Eddy P."/>
            <person name="Boore J.L."/>
            <person name="Chibucos M.C."/>
            <person name="Coates M."/>
            <person name="Dehal P."/>
            <person name="Delehaunty K."/>
            <person name="Dong S."/>
            <person name="Downton P."/>
            <person name="Dumas B."/>
            <person name="Fabro G."/>
            <person name="Fronick C."/>
            <person name="Fuerstenberg S.I."/>
            <person name="Fulton L."/>
            <person name="Gaulin E."/>
            <person name="Govers F."/>
            <person name="Hughes L."/>
            <person name="Humphray S."/>
            <person name="Jiang R.H."/>
            <person name="Judelson H."/>
            <person name="Kamoun S."/>
            <person name="Kyung K."/>
            <person name="Meijer H."/>
            <person name="Minx P."/>
            <person name="Morris P."/>
            <person name="Nelson J."/>
            <person name="Phuntumart V."/>
            <person name="Qutob D."/>
            <person name="Rehmany A."/>
            <person name="Rougon-Cardoso A."/>
            <person name="Ryden P."/>
            <person name="Torto-Alalibo T."/>
            <person name="Studholme D."/>
            <person name="Wang Y."/>
            <person name="Win J."/>
            <person name="Wood J."/>
            <person name="Clifton S.W."/>
            <person name="Rogers J."/>
            <person name="Van den Ackerveken G."/>
            <person name="Jones J.D."/>
            <person name="McDowell J.M."/>
            <person name="Beynon J."/>
            <person name="Tyler B.M."/>
        </authorList>
    </citation>
    <scope>NUCLEOTIDE SEQUENCE [LARGE SCALE GENOMIC DNA]</scope>
    <source>
        <strain evidence="3">Emoy2</strain>
    </source>
</reference>
<dbReference type="VEuPathDB" id="FungiDB:HpaG807946"/>
<dbReference type="EMBL" id="JH598455">
    <property type="status" value="NOT_ANNOTATED_CDS"/>
    <property type="molecule type" value="Genomic_DNA"/>
</dbReference>
<feature type="region of interest" description="Disordered" evidence="1">
    <location>
        <begin position="25"/>
        <end position="107"/>
    </location>
</feature>
<dbReference type="InParanoid" id="M4BNF8"/>
<feature type="region of interest" description="Disordered" evidence="1">
    <location>
        <begin position="127"/>
        <end position="182"/>
    </location>
</feature>
<reference evidence="2" key="2">
    <citation type="submission" date="2015-06" db="UniProtKB">
        <authorList>
            <consortium name="EnsemblProtists"/>
        </authorList>
    </citation>
    <scope>IDENTIFICATION</scope>
    <source>
        <strain evidence="2">Emoy2</strain>
    </source>
</reference>
<evidence type="ECO:0000313" key="3">
    <source>
        <dbReference type="Proteomes" id="UP000011713"/>
    </source>
</evidence>
<sequence length="182" mass="19735">MVRRLAGSSVTVGQSDLYYIRATHTETHPKPAQSTPVPTAVKFGIDSSPPGRVQPALPTGTQGQEDKPHGIGLPPPLAGRLGVSGELGSSHKMSESHSTTIVRVPGSYGDSGFHREVLGEDVRIKTESGWKRQQKKKKKKRLPRTCEDKGSPVQQSFGRVLITRNKRGRSITRSGRKPPTPS</sequence>
<dbReference type="Proteomes" id="UP000011713">
    <property type="component" value="Unassembled WGS sequence"/>
</dbReference>
<protein>
    <submittedName>
        <fullName evidence="2">Uncharacterized protein</fullName>
    </submittedName>
</protein>
<feature type="compositionally biased region" description="Basic residues" evidence="1">
    <location>
        <begin position="132"/>
        <end position="143"/>
    </location>
</feature>
<dbReference type="EnsemblProtists" id="HpaT807946">
    <property type="protein sequence ID" value="HpaP807946"/>
    <property type="gene ID" value="HpaG807946"/>
</dbReference>
<name>M4BNF8_HYAAE</name>
<dbReference type="HOGENOM" id="CLU_1484717_0_0_1"/>
<proteinExistence type="predicted"/>
<feature type="compositionally biased region" description="Basic residues" evidence="1">
    <location>
        <begin position="164"/>
        <end position="176"/>
    </location>
</feature>
<organism evidence="2 3">
    <name type="scientific">Hyaloperonospora arabidopsidis (strain Emoy2)</name>
    <name type="common">Downy mildew agent</name>
    <name type="synonym">Peronospora arabidopsidis</name>
    <dbReference type="NCBI Taxonomy" id="559515"/>
    <lineage>
        <taxon>Eukaryota</taxon>
        <taxon>Sar</taxon>
        <taxon>Stramenopiles</taxon>
        <taxon>Oomycota</taxon>
        <taxon>Peronosporomycetes</taxon>
        <taxon>Peronosporales</taxon>
        <taxon>Peronosporaceae</taxon>
        <taxon>Hyaloperonospora</taxon>
    </lineage>
</organism>
<keyword evidence="3" id="KW-1185">Reference proteome</keyword>
<evidence type="ECO:0000313" key="2">
    <source>
        <dbReference type="EnsemblProtists" id="HpaP807946"/>
    </source>
</evidence>